<keyword evidence="2" id="KW-1185">Reference proteome</keyword>
<protein>
    <submittedName>
        <fullName evidence="1">Uncharacterized protein</fullName>
    </submittedName>
</protein>
<dbReference type="AlphaFoldDB" id="A0A7W2EN83"/>
<sequence length="121" mass="13469">MTPKQRLRAAEVIATQMAMNSLTIEALRNAGLSESREVQIDFLFVAPDEVKANALAAHLSANDCLSVLVRRNGSFFSRKYLVEGKTYPTLVNERVLAEWLPWIVVQGAVLDCEFDGWGTEV</sequence>
<comment type="caution">
    <text evidence="1">The sequence shown here is derived from an EMBL/GenBank/DDBJ whole genome shotgun (WGS) entry which is preliminary data.</text>
</comment>
<dbReference type="EMBL" id="JACEZT010000001">
    <property type="protein sequence ID" value="MBA5635511.1"/>
    <property type="molecule type" value="Genomic_DNA"/>
</dbReference>
<dbReference type="SUPFAM" id="SSF89946">
    <property type="entry name" value="Hypothetical protein VC0424"/>
    <property type="match status" value="1"/>
</dbReference>
<gene>
    <name evidence="1" type="ORF">H3H37_00310</name>
</gene>
<evidence type="ECO:0000313" key="1">
    <source>
        <dbReference type="EMBL" id="MBA5635511.1"/>
    </source>
</evidence>
<proteinExistence type="predicted"/>
<name>A0A7W2EN83_9BURK</name>
<organism evidence="1 2">
    <name type="scientific">Rugamonas brunnea</name>
    <dbReference type="NCBI Taxonomy" id="2758569"/>
    <lineage>
        <taxon>Bacteria</taxon>
        <taxon>Pseudomonadati</taxon>
        <taxon>Pseudomonadota</taxon>
        <taxon>Betaproteobacteria</taxon>
        <taxon>Burkholderiales</taxon>
        <taxon>Oxalobacteraceae</taxon>
        <taxon>Telluria group</taxon>
        <taxon>Rugamonas</taxon>
    </lineage>
</organism>
<dbReference type="RefSeq" id="WP_182158966.1">
    <property type="nucleotide sequence ID" value="NZ_JACEZT010000001.1"/>
</dbReference>
<evidence type="ECO:0000313" key="2">
    <source>
        <dbReference type="Proteomes" id="UP000534388"/>
    </source>
</evidence>
<accession>A0A7W2EN83</accession>
<reference evidence="1 2" key="1">
    <citation type="submission" date="2020-07" db="EMBL/GenBank/DDBJ databases">
        <title>Novel species isolated from subtropical streams in China.</title>
        <authorList>
            <person name="Lu H."/>
        </authorList>
    </citation>
    <scope>NUCLEOTIDE SEQUENCE [LARGE SCALE GENOMIC DNA]</scope>
    <source>
        <strain evidence="1 2">LX20W</strain>
    </source>
</reference>
<dbReference type="Gene3D" id="3.30.70.970">
    <property type="entry name" value="RraB-like"/>
    <property type="match status" value="1"/>
</dbReference>
<dbReference type="Proteomes" id="UP000534388">
    <property type="component" value="Unassembled WGS sequence"/>
</dbReference>
<dbReference type="InterPro" id="IPR036701">
    <property type="entry name" value="RraB-like_sf"/>
</dbReference>